<dbReference type="Proteomes" id="UP001142648">
    <property type="component" value="Unassembled WGS sequence"/>
</dbReference>
<accession>A0A9X3AN99</accession>
<evidence type="ECO:0000313" key="2">
    <source>
        <dbReference type="EMBL" id="MCT2559442.1"/>
    </source>
</evidence>
<organism evidence="2 3">
    <name type="scientific">Tsuneonella litorea</name>
    <dbReference type="NCBI Taxonomy" id="2976475"/>
    <lineage>
        <taxon>Bacteria</taxon>
        <taxon>Pseudomonadati</taxon>
        <taxon>Pseudomonadota</taxon>
        <taxon>Alphaproteobacteria</taxon>
        <taxon>Sphingomonadales</taxon>
        <taxon>Erythrobacteraceae</taxon>
        <taxon>Tsuneonella</taxon>
    </lineage>
</organism>
<reference evidence="2" key="1">
    <citation type="submission" date="2022-09" db="EMBL/GenBank/DDBJ databases">
        <title>The genome sequence of Tsuneonella sp. YG55.</title>
        <authorList>
            <person name="Liu Y."/>
        </authorList>
    </citation>
    <scope>NUCLEOTIDE SEQUENCE</scope>
    <source>
        <strain evidence="2">YG55</strain>
    </source>
</reference>
<feature type="transmembrane region" description="Helical" evidence="1">
    <location>
        <begin position="145"/>
        <end position="164"/>
    </location>
</feature>
<sequence>MAIAARKGGPLHRRSGQLFAASMGFAAATACIFALQLGEIATAVSGLTALYGIGMGILTVRRRTGLLRALSWILAALAALLSLFAVGSLVMGLVQGAGAGSPGAFVPFALGLAVLGMLYGALALGDWQFLRQGAVARTRRLRRHAVRFALAATEIVRAPLITFAPPVFGEATFPAYFFGPLILIPFIAYFALPGWLRHEEAPPRWVRPDRDAAA</sequence>
<feature type="transmembrane region" description="Helical" evidence="1">
    <location>
        <begin position="41"/>
        <end position="60"/>
    </location>
</feature>
<feature type="transmembrane region" description="Helical" evidence="1">
    <location>
        <begin position="105"/>
        <end position="124"/>
    </location>
</feature>
<keyword evidence="1" id="KW-0472">Membrane</keyword>
<keyword evidence="1" id="KW-0812">Transmembrane</keyword>
<evidence type="ECO:0000313" key="3">
    <source>
        <dbReference type="Proteomes" id="UP001142648"/>
    </source>
</evidence>
<feature type="transmembrane region" description="Helical" evidence="1">
    <location>
        <begin position="72"/>
        <end position="93"/>
    </location>
</feature>
<keyword evidence="3" id="KW-1185">Reference proteome</keyword>
<feature type="transmembrane region" description="Helical" evidence="1">
    <location>
        <begin position="16"/>
        <end position="35"/>
    </location>
</feature>
<dbReference type="RefSeq" id="WP_259962338.1">
    <property type="nucleotide sequence ID" value="NZ_JAOAMV010000005.1"/>
</dbReference>
<dbReference type="PROSITE" id="PS51257">
    <property type="entry name" value="PROKAR_LIPOPROTEIN"/>
    <property type="match status" value="1"/>
</dbReference>
<evidence type="ECO:0000256" key="1">
    <source>
        <dbReference type="SAM" id="Phobius"/>
    </source>
</evidence>
<proteinExistence type="predicted"/>
<dbReference type="EMBL" id="JAOAMV010000005">
    <property type="protein sequence ID" value="MCT2559442.1"/>
    <property type="molecule type" value="Genomic_DNA"/>
</dbReference>
<protein>
    <submittedName>
        <fullName evidence="2">Uncharacterized protein</fullName>
    </submittedName>
</protein>
<gene>
    <name evidence="2" type="ORF">N0B51_10670</name>
</gene>
<keyword evidence="1" id="KW-1133">Transmembrane helix</keyword>
<dbReference type="AlphaFoldDB" id="A0A9X3AN99"/>
<feature type="transmembrane region" description="Helical" evidence="1">
    <location>
        <begin position="176"/>
        <end position="196"/>
    </location>
</feature>
<name>A0A9X3AN99_9SPHN</name>
<comment type="caution">
    <text evidence="2">The sequence shown here is derived from an EMBL/GenBank/DDBJ whole genome shotgun (WGS) entry which is preliminary data.</text>
</comment>